<evidence type="ECO:0000313" key="3">
    <source>
        <dbReference type="Proteomes" id="UP000326961"/>
    </source>
</evidence>
<reference evidence="2 3" key="1">
    <citation type="submission" date="2018-09" db="EMBL/GenBank/DDBJ databases">
        <title>A clostridial neurotoxin that targets Anopheles mosquitoes.</title>
        <authorList>
            <person name="Contreras E."/>
            <person name="Masuyer G."/>
            <person name="Qureshi N."/>
            <person name="Chawla S."/>
            <person name="Lim H.L."/>
            <person name="Chen J."/>
            <person name="Stenmark P."/>
            <person name="Gill S."/>
        </authorList>
    </citation>
    <scope>NUCLEOTIDE SEQUENCE [LARGE SCALE GENOMIC DNA]</scope>
    <source>
        <strain evidence="2 3">Cbm</strain>
    </source>
</reference>
<gene>
    <name evidence="2" type="ORF">D4A35_09295</name>
</gene>
<dbReference type="EMBL" id="CP032452">
    <property type="protein sequence ID" value="QEZ69115.1"/>
    <property type="molecule type" value="Genomic_DNA"/>
</dbReference>
<evidence type="ECO:0000259" key="1">
    <source>
        <dbReference type="Pfam" id="PF23544"/>
    </source>
</evidence>
<accession>A0A5P3XFL1</accession>
<protein>
    <recommendedName>
        <fullName evidence="1">AtuA-like ferredoxin-fold domain-containing protein</fullName>
    </recommendedName>
</protein>
<dbReference type="PANTHER" id="PTHR47472:SF1">
    <property type="entry name" value="DUF1446-DOMAIN-CONTAINING PROTEIN"/>
    <property type="match status" value="1"/>
</dbReference>
<dbReference type="Pfam" id="PF23544">
    <property type="entry name" value="AtuA_ferredoxin"/>
    <property type="match status" value="1"/>
</dbReference>
<dbReference type="InterPro" id="IPR056362">
    <property type="entry name" value="AtuA-like_ferredoxin_dom"/>
</dbReference>
<dbReference type="Proteomes" id="UP000326961">
    <property type="component" value="Chromosome"/>
</dbReference>
<feature type="domain" description="AtuA-like ferredoxin-fold" evidence="1">
    <location>
        <begin position="2"/>
        <end position="99"/>
    </location>
</feature>
<sequence>MILKEIAHSRTGDKGDKVNISIIPYDEKDFKLIGDKLTEERVKQFFNEICKGDVKRYELSGIKAYNYVLDKMLNGGVSINQSLDRHGKSLGSALLEINI</sequence>
<name>A0A5P3XFL1_PARBF</name>
<organism evidence="2 3">
    <name type="scientific">Paraclostridium bifermentans</name>
    <name type="common">Clostridium bifermentans</name>
    <dbReference type="NCBI Taxonomy" id="1490"/>
    <lineage>
        <taxon>Bacteria</taxon>
        <taxon>Bacillati</taxon>
        <taxon>Bacillota</taxon>
        <taxon>Clostridia</taxon>
        <taxon>Peptostreptococcales</taxon>
        <taxon>Peptostreptococcaceae</taxon>
        <taxon>Paraclostridium</taxon>
    </lineage>
</organism>
<evidence type="ECO:0000313" key="2">
    <source>
        <dbReference type="EMBL" id="QEZ69115.1"/>
    </source>
</evidence>
<proteinExistence type="predicted"/>
<dbReference type="PANTHER" id="PTHR47472">
    <property type="entry name" value="PROPIONYL-COA CARBOXYLASE"/>
    <property type="match status" value="1"/>
</dbReference>
<dbReference type="AlphaFoldDB" id="A0A5P3XFL1"/>
<dbReference type="RefSeq" id="WP_150886729.1">
    <property type="nucleotide sequence ID" value="NZ_CP032452.1"/>
</dbReference>